<comment type="caution">
    <text evidence="3">The sequence shown here is derived from an EMBL/GenBank/DDBJ whole genome shotgun (WGS) entry which is preliminary data.</text>
</comment>
<comment type="similarity">
    <text evidence="1">Belongs to the SlyX family.</text>
</comment>
<keyword evidence="4" id="KW-1185">Reference proteome</keyword>
<sequence length="70" mass="8018">MPTDTESRLDRLEIRLTEQEAVIDDLNATITAQWRKIDLLVRQVQKLTEQLEEAAIRAPSGLPEPPPPHY</sequence>
<evidence type="ECO:0000256" key="1">
    <source>
        <dbReference type="HAMAP-Rule" id="MF_00715"/>
    </source>
</evidence>
<dbReference type="HAMAP" id="MF_00715">
    <property type="entry name" value="SlyX"/>
    <property type="match status" value="1"/>
</dbReference>
<reference evidence="3" key="1">
    <citation type="journal article" date="2021" name="Front. Microbiol.">
        <title>Comprehensive Comparative Genomics and Phenotyping of Methylobacterium Species.</title>
        <authorList>
            <person name="Alessa O."/>
            <person name="Ogura Y."/>
            <person name="Fujitani Y."/>
            <person name="Takami H."/>
            <person name="Hayashi T."/>
            <person name="Sahin N."/>
            <person name="Tani A."/>
        </authorList>
    </citation>
    <scope>NUCLEOTIDE SEQUENCE</scope>
    <source>
        <strain evidence="3">NBRC 15689</strain>
    </source>
</reference>
<dbReference type="Pfam" id="PF04102">
    <property type="entry name" value="SlyX"/>
    <property type="match status" value="1"/>
</dbReference>
<dbReference type="PANTHER" id="PTHR36508:SF1">
    <property type="entry name" value="PROTEIN SLYX"/>
    <property type="match status" value="1"/>
</dbReference>
<evidence type="ECO:0000256" key="2">
    <source>
        <dbReference type="SAM" id="Coils"/>
    </source>
</evidence>
<proteinExistence type="inferred from homology"/>
<protein>
    <recommendedName>
        <fullName evidence="1">Protein SlyX homolog</fullName>
    </recommendedName>
</protein>
<accession>A0ABQ4T8X6</accession>
<feature type="coiled-coil region" evidence="2">
    <location>
        <begin position="9"/>
        <end position="57"/>
    </location>
</feature>
<evidence type="ECO:0000313" key="4">
    <source>
        <dbReference type="Proteomes" id="UP001055156"/>
    </source>
</evidence>
<dbReference type="InterPro" id="IPR007236">
    <property type="entry name" value="SlyX"/>
</dbReference>
<name>A0ABQ4T8X6_METOR</name>
<dbReference type="EMBL" id="BPQV01000008">
    <property type="protein sequence ID" value="GJE28122.1"/>
    <property type="molecule type" value="Genomic_DNA"/>
</dbReference>
<dbReference type="RefSeq" id="WP_238311910.1">
    <property type="nucleotide sequence ID" value="NZ_BPQV01000008.1"/>
</dbReference>
<evidence type="ECO:0000313" key="3">
    <source>
        <dbReference type="EMBL" id="GJE28122.1"/>
    </source>
</evidence>
<dbReference type="Proteomes" id="UP001055156">
    <property type="component" value="Unassembled WGS sequence"/>
</dbReference>
<reference evidence="3" key="2">
    <citation type="submission" date="2021-08" db="EMBL/GenBank/DDBJ databases">
        <authorList>
            <person name="Tani A."/>
            <person name="Ola A."/>
            <person name="Ogura Y."/>
            <person name="Katsura K."/>
            <person name="Hayashi T."/>
        </authorList>
    </citation>
    <scope>NUCLEOTIDE SEQUENCE</scope>
    <source>
        <strain evidence="3">NBRC 15689</strain>
    </source>
</reference>
<dbReference type="PANTHER" id="PTHR36508">
    <property type="entry name" value="PROTEIN SLYX"/>
    <property type="match status" value="1"/>
</dbReference>
<gene>
    <name evidence="1 3" type="primary">slyX</name>
    <name evidence="3" type="ORF">LKMONMHP_2988</name>
</gene>
<organism evidence="3 4">
    <name type="scientific">Methylobacterium organophilum</name>
    <dbReference type="NCBI Taxonomy" id="410"/>
    <lineage>
        <taxon>Bacteria</taxon>
        <taxon>Pseudomonadati</taxon>
        <taxon>Pseudomonadota</taxon>
        <taxon>Alphaproteobacteria</taxon>
        <taxon>Hyphomicrobiales</taxon>
        <taxon>Methylobacteriaceae</taxon>
        <taxon>Methylobacterium</taxon>
    </lineage>
</organism>
<keyword evidence="2" id="KW-0175">Coiled coil</keyword>